<dbReference type="EMBL" id="KZ671823">
    <property type="protein sequence ID" value="PPR80498.1"/>
    <property type="molecule type" value="Genomic_DNA"/>
</dbReference>
<organism evidence="3 4">
    <name type="scientific">Gossypium barbadense</name>
    <name type="common">Sea Island cotton</name>
    <name type="synonym">Hibiscus barbadensis</name>
    <dbReference type="NCBI Taxonomy" id="3634"/>
    <lineage>
        <taxon>Eukaryota</taxon>
        <taxon>Viridiplantae</taxon>
        <taxon>Streptophyta</taxon>
        <taxon>Embryophyta</taxon>
        <taxon>Tracheophyta</taxon>
        <taxon>Spermatophyta</taxon>
        <taxon>Magnoliopsida</taxon>
        <taxon>eudicotyledons</taxon>
        <taxon>Gunneridae</taxon>
        <taxon>Pentapetalae</taxon>
        <taxon>rosids</taxon>
        <taxon>malvids</taxon>
        <taxon>Malvales</taxon>
        <taxon>Malvaceae</taxon>
        <taxon>Malvoideae</taxon>
        <taxon>Gossypium</taxon>
    </lineage>
</organism>
<dbReference type="Gene3D" id="3.10.450.50">
    <property type="match status" value="1"/>
</dbReference>
<dbReference type="Pfam" id="PF13474">
    <property type="entry name" value="SnoaL_3"/>
    <property type="match status" value="1"/>
</dbReference>
<evidence type="ECO:0000259" key="1">
    <source>
        <dbReference type="Pfam" id="PF02151"/>
    </source>
</evidence>
<feature type="domain" description="UVR" evidence="1">
    <location>
        <begin position="165"/>
        <end position="194"/>
    </location>
</feature>
<feature type="domain" description="SnoaL-like" evidence="2">
    <location>
        <begin position="200"/>
        <end position="318"/>
    </location>
</feature>
<evidence type="ECO:0000313" key="3">
    <source>
        <dbReference type="EMBL" id="PPR80498.1"/>
    </source>
</evidence>
<dbReference type="InterPro" id="IPR001943">
    <property type="entry name" value="UVR_dom"/>
</dbReference>
<gene>
    <name evidence="3" type="ORF">GOBAR_AA40220</name>
</gene>
<reference evidence="3 4" key="1">
    <citation type="submission" date="2015-01" db="EMBL/GenBank/DDBJ databases">
        <title>Genome of allotetraploid Gossypium barbadense reveals genomic plasticity and fiber elongation in cotton evolution.</title>
        <authorList>
            <person name="Chen X."/>
            <person name="Liu X."/>
            <person name="Zhao B."/>
            <person name="Zheng H."/>
            <person name="Hu Y."/>
            <person name="Lu G."/>
            <person name="Yang C."/>
            <person name="Chen J."/>
            <person name="Shan C."/>
            <person name="Zhang L."/>
            <person name="Zhou Y."/>
            <person name="Wang L."/>
            <person name="Guo W."/>
            <person name="Bai Y."/>
            <person name="Ruan J."/>
            <person name="Shangguan X."/>
            <person name="Mao Y."/>
            <person name="Jiang J."/>
            <person name="Zhu Y."/>
            <person name="Lei J."/>
            <person name="Kang H."/>
            <person name="Chen S."/>
            <person name="He X."/>
            <person name="Wang R."/>
            <person name="Wang Y."/>
            <person name="Chen J."/>
            <person name="Wang L."/>
            <person name="Yu S."/>
            <person name="Wang B."/>
            <person name="Wei J."/>
            <person name="Song S."/>
            <person name="Lu X."/>
            <person name="Gao Z."/>
            <person name="Gu W."/>
            <person name="Deng X."/>
            <person name="Ma D."/>
            <person name="Wang S."/>
            <person name="Liang W."/>
            <person name="Fang L."/>
            <person name="Cai C."/>
            <person name="Zhu X."/>
            <person name="Zhou B."/>
            <person name="Zhang Y."/>
            <person name="Chen Z."/>
            <person name="Xu S."/>
            <person name="Zhu R."/>
            <person name="Wang S."/>
            <person name="Zhang T."/>
            <person name="Zhao G."/>
        </authorList>
    </citation>
    <scope>NUCLEOTIDE SEQUENCE [LARGE SCALE GENOMIC DNA]</scope>
    <source>
        <strain evidence="4">cv. Xinhai21</strain>
        <tissue evidence="3">Leaf</tissue>
    </source>
</reference>
<dbReference type="SUPFAM" id="SSF54427">
    <property type="entry name" value="NTF2-like"/>
    <property type="match status" value="1"/>
</dbReference>
<dbReference type="AlphaFoldDB" id="A0A2P5QN69"/>
<dbReference type="Pfam" id="PF02151">
    <property type="entry name" value="UVR"/>
    <property type="match status" value="1"/>
</dbReference>
<proteinExistence type="predicted"/>
<dbReference type="InterPro" id="IPR032710">
    <property type="entry name" value="NTF2-like_dom_sf"/>
</dbReference>
<dbReference type="InterPro" id="IPR037401">
    <property type="entry name" value="SnoaL-like"/>
</dbReference>
<dbReference type="PANTHER" id="PTHR34957:SF1">
    <property type="entry name" value="NUCLEAR TRANSPORT FACTOR 2 (NTF2) FAMILY PROTEIN"/>
    <property type="match status" value="1"/>
</dbReference>
<protein>
    <recommendedName>
        <fullName evidence="5">SnoaL-like domain-containing protein</fullName>
    </recommendedName>
</protein>
<dbReference type="PANTHER" id="PTHR34957">
    <property type="entry name" value="NUCLEAR TRANSPORT FACTOR 2 (NTF2) FAMILY PROTEIN"/>
    <property type="match status" value="1"/>
</dbReference>
<evidence type="ECO:0000313" key="4">
    <source>
        <dbReference type="Proteomes" id="UP000239757"/>
    </source>
</evidence>
<evidence type="ECO:0008006" key="5">
    <source>
        <dbReference type="Google" id="ProtNLM"/>
    </source>
</evidence>
<evidence type="ECO:0000259" key="2">
    <source>
        <dbReference type="Pfam" id="PF13474"/>
    </source>
</evidence>
<dbReference type="Proteomes" id="UP000239757">
    <property type="component" value="Unassembled WGS sequence"/>
</dbReference>
<name>A0A2P5QN69_GOSBA</name>
<sequence>MANLFVASPSLFAVRGYQLPNTKYTAAPFNYLTQMSPSSSWIHHSLYSVGFNLSHIIPPNRLQLCEPKTQANVNCMPCSSTNCFKGLRCLSQPLPIPKPCITVVAKASRGNKTKFPGQCLSKLPNGRPPPFRQNQHVLLSMLCQAEGDDVEGNLSAESIISDEQTLQRDLQIAIEEENYAEAAKIRDDLRVLHEDSKASVLAANSRFYDAFRRGDLATMQNLWAKGDDVCCVHPAANGISGYDFIMESWEIVWMNYEFPLEIELKNVRVHVKGDFGYVTCMEFVKTTKGNNWGAQFVTNVFERINGEWYICIHHASQADL</sequence>
<accession>A0A2P5QN69</accession>
<dbReference type="OrthoDB" id="2335338at2759"/>